<keyword evidence="2" id="KW-1185">Reference proteome</keyword>
<proteinExistence type="predicted"/>
<dbReference type="InterPro" id="IPR015943">
    <property type="entry name" value="WD40/YVTN_repeat-like_dom_sf"/>
</dbReference>
<dbReference type="InterPro" id="IPR036322">
    <property type="entry name" value="WD40_repeat_dom_sf"/>
</dbReference>
<dbReference type="SUPFAM" id="SSF50978">
    <property type="entry name" value="WD40 repeat-like"/>
    <property type="match status" value="1"/>
</dbReference>
<dbReference type="STRING" id="1109443.G4TGZ7"/>
<comment type="caution">
    <text evidence="1">The sequence shown here is derived from an EMBL/GenBank/DDBJ whole genome shotgun (WGS) entry which is preliminary data.</text>
</comment>
<dbReference type="eggNOG" id="ENOG502QQ86">
    <property type="taxonomic scope" value="Eukaryota"/>
</dbReference>
<dbReference type="OMA" id="KFIPDRP"/>
<dbReference type="PANTHER" id="PTHR44666:SF1">
    <property type="entry name" value="WD REPEAT-CONTAINING PROTEIN 53"/>
    <property type="match status" value="1"/>
</dbReference>
<dbReference type="HOGENOM" id="CLU_066072_0_0_1"/>
<evidence type="ECO:0008006" key="3">
    <source>
        <dbReference type="Google" id="ProtNLM"/>
    </source>
</evidence>
<dbReference type="InterPro" id="IPR042453">
    <property type="entry name" value="WDR53"/>
</dbReference>
<dbReference type="PANTHER" id="PTHR44666">
    <property type="entry name" value="WD REPEAT-CONTAINING PROTEIN 53"/>
    <property type="match status" value="1"/>
</dbReference>
<organism evidence="1 2">
    <name type="scientific">Serendipita indica (strain DSM 11827)</name>
    <name type="common">Root endophyte fungus</name>
    <name type="synonym">Piriformospora indica</name>
    <dbReference type="NCBI Taxonomy" id="1109443"/>
    <lineage>
        <taxon>Eukaryota</taxon>
        <taxon>Fungi</taxon>
        <taxon>Dikarya</taxon>
        <taxon>Basidiomycota</taxon>
        <taxon>Agaricomycotina</taxon>
        <taxon>Agaricomycetes</taxon>
        <taxon>Sebacinales</taxon>
        <taxon>Serendipitaceae</taxon>
        <taxon>Serendipita</taxon>
    </lineage>
</organism>
<protein>
    <recommendedName>
        <fullName evidence="3">WD40 repeat-like protein</fullName>
    </recommendedName>
</protein>
<evidence type="ECO:0000313" key="1">
    <source>
        <dbReference type="EMBL" id="CCA70569.1"/>
    </source>
</evidence>
<evidence type="ECO:0000313" key="2">
    <source>
        <dbReference type="Proteomes" id="UP000007148"/>
    </source>
</evidence>
<name>G4TGZ7_SERID</name>
<dbReference type="AlphaFoldDB" id="G4TGZ7"/>
<dbReference type="Gene3D" id="2.130.10.10">
    <property type="entry name" value="YVTN repeat-like/Quinoprotein amine dehydrogenase"/>
    <property type="match status" value="1"/>
</dbReference>
<gene>
    <name evidence="1" type="ORF">PIIN_04506</name>
</gene>
<sequence>MAQPTTSIYIETPAPVSSIDARNDALLLGCEDGTVRRYQLPESRVRKALMGLSGAVSWLRFSPLKGQHDHIWLACGMDLFHFDFSTSESIISVASSAIIRPAQALAKVMVPPESEEDEINEFDIVKESLAFTTDSGRIGLLNLSTLEIMFMRQTHRNVALPISFIPGRPAELCSGGYDNTLLHFDARTGSLLSHIDLAPKMDEDSETTSISLSPPFALSIAVSPNDMIACSTASGHIWMGYGGSKRSEPNGKRKSRKWNGLKTDEGLWFRAGNGPIVAVKFHSRNESLLLALSLHGTLSCFETPRNYNDARPSEAKWSHESKKMVKATTMVTAERGVLRCGVTADRKGILELVDVPLLDHPGSS</sequence>
<accession>G4TGZ7</accession>
<dbReference type="InParanoid" id="G4TGZ7"/>
<dbReference type="OrthoDB" id="2161379at2759"/>
<dbReference type="Proteomes" id="UP000007148">
    <property type="component" value="Unassembled WGS sequence"/>
</dbReference>
<reference evidence="1 2" key="1">
    <citation type="journal article" date="2011" name="PLoS Pathog.">
        <title>Endophytic Life Strategies Decoded by Genome and Transcriptome Analyses of the Mutualistic Root Symbiont Piriformospora indica.</title>
        <authorList>
            <person name="Zuccaro A."/>
            <person name="Lahrmann U."/>
            <person name="Guldener U."/>
            <person name="Langen G."/>
            <person name="Pfiffi S."/>
            <person name="Biedenkopf D."/>
            <person name="Wong P."/>
            <person name="Samans B."/>
            <person name="Grimm C."/>
            <person name="Basiewicz M."/>
            <person name="Murat C."/>
            <person name="Martin F."/>
            <person name="Kogel K.H."/>
        </authorList>
    </citation>
    <scope>NUCLEOTIDE SEQUENCE [LARGE SCALE GENOMIC DNA]</scope>
    <source>
        <strain evidence="1 2">DSM 11827</strain>
    </source>
</reference>
<dbReference type="EMBL" id="CAFZ01000087">
    <property type="protein sequence ID" value="CCA70569.1"/>
    <property type="molecule type" value="Genomic_DNA"/>
</dbReference>